<dbReference type="PIRSF" id="PIRSF026631">
    <property type="entry name" value="UCP026631"/>
    <property type="match status" value="1"/>
</dbReference>
<feature type="transmembrane region" description="Helical" evidence="1">
    <location>
        <begin position="184"/>
        <end position="203"/>
    </location>
</feature>
<evidence type="ECO:0000259" key="2">
    <source>
        <dbReference type="Pfam" id="PF03703"/>
    </source>
</evidence>
<dbReference type="InterPro" id="IPR014529">
    <property type="entry name" value="UCP026631"/>
</dbReference>
<protein>
    <submittedName>
        <fullName evidence="3">Putative membrane protein</fullName>
    </submittedName>
</protein>
<feature type="domain" description="YdbS-like PH" evidence="2">
    <location>
        <begin position="69"/>
        <end position="146"/>
    </location>
</feature>
<sequence>MNLDYRSVPYRILENAYRIVGIVVISALFSTGDGGQGSAGSSGMDLIVLVSFVLLGLAAVAIWELAYVKRYEYSISPDTFDIYSGVFSRREREIPFDRIQNVDIAQNVFQRALGIAEVRLETAGGGETEARLRYVERQEATRIQEIVSERKHGESERDPGGSDDALFDLDSSELTVLGLTSANFNLFGLVVLLFVVLGTPVAAEQVSPRLAVLLFLGPALAAVALVVLWVLSGIQAVLRYYGFRLVRHEDELRYQRGLLQQYNGTIPLSKIQTLMIRENVIARAVGYGNLAIETAGYAPGQGSDDIESAIPIAKQARLFELARTIENFGEISFSRPPKRARVRYVGRYTIVVGILVALLGSVHLATGTLADWYLGVALWVLVPPAAHLKWANLGYYCDDNYVITRSGFWTRRTTIVPYYRVQTVSVSQTVFQRRRRLGTLVVDTASSGGFWGGNGVALDIDIEAARQLHETVHDRFQLSARERQTTKRRSVRPGD</sequence>
<dbReference type="Pfam" id="PF03703">
    <property type="entry name" value="bPH_2"/>
    <property type="match status" value="3"/>
</dbReference>
<dbReference type="STRING" id="890420.SAMN05216226_10332"/>
<name>A0A1G8TFB7_9EURY</name>
<keyword evidence="1" id="KW-0472">Membrane</keyword>
<accession>A0A1G8TFB7</accession>
<keyword evidence="4" id="KW-1185">Reference proteome</keyword>
<evidence type="ECO:0000313" key="4">
    <source>
        <dbReference type="Proteomes" id="UP000198856"/>
    </source>
</evidence>
<dbReference type="RefSeq" id="WP_092699551.1">
    <property type="nucleotide sequence ID" value="NZ_FNFC01000003.1"/>
</dbReference>
<evidence type="ECO:0000313" key="3">
    <source>
        <dbReference type="EMBL" id="SDJ40123.1"/>
    </source>
</evidence>
<feature type="transmembrane region" description="Helical" evidence="1">
    <location>
        <begin position="46"/>
        <end position="66"/>
    </location>
</feature>
<feature type="transmembrane region" description="Helical" evidence="1">
    <location>
        <begin position="215"/>
        <end position="238"/>
    </location>
</feature>
<proteinExistence type="predicted"/>
<feature type="transmembrane region" description="Helical" evidence="1">
    <location>
        <begin position="12"/>
        <end position="31"/>
    </location>
</feature>
<dbReference type="InterPro" id="IPR005182">
    <property type="entry name" value="YdbS-like_PH"/>
</dbReference>
<dbReference type="Proteomes" id="UP000198856">
    <property type="component" value="Unassembled WGS sequence"/>
</dbReference>
<dbReference type="PANTHER" id="PTHR34473:SF3">
    <property type="entry name" value="TRANSMEMBRANE PROTEIN-RELATED"/>
    <property type="match status" value="1"/>
</dbReference>
<keyword evidence="1" id="KW-1133">Transmembrane helix</keyword>
<dbReference type="OrthoDB" id="107421at2157"/>
<feature type="domain" description="YdbS-like PH" evidence="2">
    <location>
        <begin position="240"/>
        <end position="308"/>
    </location>
</feature>
<dbReference type="PANTHER" id="PTHR34473">
    <property type="entry name" value="UPF0699 TRANSMEMBRANE PROTEIN YDBS"/>
    <property type="match status" value="1"/>
</dbReference>
<keyword evidence="1" id="KW-0812">Transmembrane</keyword>
<feature type="domain" description="YdbS-like PH" evidence="2">
    <location>
        <begin position="390"/>
        <end position="470"/>
    </location>
</feature>
<dbReference type="EMBL" id="FNFC01000003">
    <property type="protein sequence ID" value="SDJ40123.1"/>
    <property type="molecule type" value="Genomic_DNA"/>
</dbReference>
<reference evidence="3 4" key="1">
    <citation type="submission" date="2016-10" db="EMBL/GenBank/DDBJ databases">
        <authorList>
            <person name="de Groot N.N."/>
        </authorList>
    </citation>
    <scope>NUCLEOTIDE SEQUENCE [LARGE SCALE GENOMIC DNA]</scope>
    <source>
        <strain evidence="3 4">IBRC-M10015</strain>
    </source>
</reference>
<feature type="transmembrane region" description="Helical" evidence="1">
    <location>
        <begin position="345"/>
        <end position="366"/>
    </location>
</feature>
<organism evidence="3 4">
    <name type="scientific">Halovenus aranensis</name>
    <dbReference type="NCBI Taxonomy" id="890420"/>
    <lineage>
        <taxon>Archaea</taxon>
        <taxon>Methanobacteriati</taxon>
        <taxon>Methanobacteriota</taxon>
        <taxon>Stenosarchaea group</taxon>
        <taxon>Halobacteria</taxon>
        <taxon>Halobacteriales</taxon>
        <taxon>Haloarculaceae</taxon>
        <taxon>Halovenus</taxon>
    </lineage>
</organism>
<feature type="transmembrane region" description="Helical" evidence="1">
    <location>
        <begin position="372"/>
        <end position="391"/>
    </location>
</feature>
<dbReference type="AlphaFoldDB" id="A0A1G8TFB7"/>
<evidence type="ECO:0000256" key="1">
    <source>
        <dbReference type="SAM" id="Phobius"/>
    </source>
</evidence>
<gene>
    <name evidence="3" type="ORF">SAMN05216226_10332</name>
</gene>